<evidence type="ECO:0000256" key="1">
    <source>
        <dbReference type="SAM" id="MobiDB-lite"/>
    </source>
</evidence>
<reference evidence="3 4" key="1">
    <citation type="submission" date="2017-01" db="EMBL/GenBank/DDBJ databases">
        <authorList>
            <person name="Varghese N."/>
            <person name="Submissions S."/>
        </authorList>
    </citation>
    <scope>NUCLEOTIDE SEQUENCE [LARGE SCALE GENOMIC DNA]</scope>
    <source>
        <strain evidence="3 4">ATCC 35905</strain>
    </source>
</reference>
<proteinExistence type="predicted"/>
<keyword evidence="4" id="KW-1185">Reference proteome</keyword>
<evidence type="ECO:0000313" key="4">
    <source>
        <dbReference type="Proteomes" id="UP000186308"/>
    </source>
</evidence>
<gene>
    <name evidence="3" type="ORF">SAMN05421828_104125</name>
</gene>
<organism evidence="3 4">
    <name type="scientific">Acidiphilium rubrum</name>
    <dbReference type="NCBI Taxonomy" id="526"/>
    <lineage>
        <taxon>Bacteria</taxon>
        <taxon>Pseudomonadati</taxon>
        <taxon>Pseudomonadota</taxon>
        <taxon>Alphaproteobacteria</taxon>
        <taxon>Acetobacterales</taxon>
        <taxon>Acidocellaceae</taxon>
        <taxon>Acidiphilium</taxon>
    </lineage>
</organism>
<dbReference type="PANTHER" id="PTHR34846">
    <property type="entry name" value="4-CARBOXYMUCONOLACTONE DECARBOXYLASE FAMILY PROTEIN (AFU_ORTHOLOGUE AFUA_6G11590)"/>
    <property type="match status" value="1"/>
</dbReference>
<dbReference type="GO" id="GO:0051920">
    <property type="term" value="F:peroxiredoxin activity"/>
    <property type="evidence" value="ECO:0007669"/>
    <property type="project" value="InterPro"/>
</dbReference>
<dbReference type="SUPFAM" id="SSF69118">
    <property type="entry name" value="AhpD-like"/>
    <property type="match status" value="1"/>
</dbReference>
<sequence>MSPHPTGKIFGEATGPQRLGLPDPTRMSEAQHAAHDAIAAGPRGKVEGPLAVWLHSAELANRAQALGEYCRFGSSLPPRLSELAILVMGAFWQAGFEWHVHAPIAEAAGIAPAIIAAIKTGNQPVFTEPDAQAVHDFARELLHTRAISDDTYKITRHALGDRGLVDLVGVLGYYGLISMTIKAFRVDIQD</sequence>
<evidence type="ECO:0000313" key="3">
    <source>
        <dbReference type="EMBL" id="SIQ40328.1"/>
    </source>
</evidence>
<protein>
    <submittedName>
        <fullName evidence="3">4-carboxymuconolactone decarboxylase</fullName>
    </submittedName>
</protein>
<dbReference type="Proteomes" id="UP000186308">
    <property type="component" value="Unassembled WGS sequence"/>
</dbReference>
<feature type="domain" description="Carboxymuconolactone decarboxylase-like" evidence="2">
    <location>
        <begin position="58"/>
        <end position="121"/>
    </location>
</feature>
<name>A0A8G2FFS3_ACIRU</name>
<feature type="region of interest" description="Disordered" evidence="1">
    <location>
        <begin position="1"/>
        <end position="40"/>
    </location>
</feature>
<dbReference type="InterPro" id="IPR003779">
    <property type="entry name" value="CMD-like"/>
</dbReference>
<accession>A0A8G2FFS3</accession>
<dbReference type="Pfam" id="PF02627">
    <property type="entry name" value="CMD"/>
    <property type="match status" value="1"/>
</dbReference>
<dbReference type="AlphaFoldDB" id="A0A8G2FFS3"/>
<dbReference type="RefSeq" id="WP_245594035.1">
    <property type="nucleotide sequence ID" value="NZ_FTNE01000004.1"/>
</dbReference>
<comment type="caution">
    <text evidence="3">The sequence shown here is derived from an EMBL/GenBank/DDBJ whole genome shotgun (WGS) entry which is preliminary data.</text>
</comment>
<dbReference type="Gene3D" id="1.20.1290.10">
    <property type="entry name" value="AhpD-like"/>
    <property type="match status" value="1"/>
</dbReference>
<dbReference type="PANTHER" id="PTHR34846:SF11">
    <property type="entry name" value="4-CARBOXYMUCONOLACTONE DECARBOXYLASE FAMILY PROTEIN (AFU_ORTHOLOGUE AFUA_6G11590)"/>
    <property type="match status" value="1"/>
</dbReference>
<dbReference type="EMBL" id="FTNE01000004">
    <property type="protein sequence ID" value="SIQ40328.1"/>
    <property type="molecule type" value="Genomic_DNA"/>
</dbReference>
<evidence type="ECO:0000259" key="2">
    <source>
        <dbReference type="Pfam" id="PF02627"/>
    </source>
</evidence>
<dbReference type="InterPro" id="IPR029032">
    <property type="entry name" value="AhpD-like"/>
</dbReference>